<dbReference type="GO" id="GO:0005829">
    <property type="term" value="C:cytosol"/>
    <property type="evidence" value="ECO:0007669"/>
    <property type="project" value="TreeGrafter"/>
</dbReference>
<keyword evidence="3" id="KW-0378">Hydrolase</keyword>
<dbReference type="GO" id="GO:0008714">
    <property type="term" value="F:AMP nucleosidase activity"/>
    <property type="evidence" value="ECO:0007669"/>
    <property type="project" value="UniProtKB-EC"/>
</dbReference>
<evidence type="ECO:0000256" key="1">
    <source>
        <dbReference type="ARBA" id="ARBA00000274"/>
    </source>
</evidence>
<evidence type="ECO:0000256" key="2">
    <source>
        <dbReference type="ARBA" id="ARBA00006763"/>
    </source>
</evidence>
<dbReference type="SUPFAM" id="SSF102405">
    <property type="entry name" value="MCP/YpsA-like"/>
    <property type="match status" value="1"/>
</dbReference>
<evidence type="ECO:0000313" key="5">
    <source>
        <dbReference type="EMBL" id="QDV35284.1"/>
    </source>
</evidence>
<gene>
    <name evidence="5" type="primary">yvdD</name>
    <name evidence="5" type="ORF">ElP_31870</name>
</gene>
<dbReference type="PANTHER" id="PTHR31223">
    <property type="entry name" value="LOG FAMILY PROTEIN YJL055W"/>
    <property type="match status" value="1"/>
</dbReference>
<dbReference type="RefSeq" id="WP_145270786.1">
    <property type="nucleotide sequence ID" value="NZ_CP036426.1"/>
</dbReference>
<proteinExistence type="inferred from homology"/>
<dbReference type="GO" id="GO:0009691">
    <property type="term" value="P:cytokinin biosynthetic process"/>
    <property type="evidence" value="ECO:0007669"/>
    <property type="project" value="UniProtKB-UniRule"/>
</dbReference>
<dbReference type="KEGG" id="tpla:ElP_31870"/>
<evidence type="ECO:0000313" key="6">
    <source>
        <dbReference type="Proteomes" id="UP000317835"/>
    </source>
</evidence>
<comment type="catalytic activity">
    <reaction evidence="1">
        <text>AMP + H2O = D-ribose 5-phosphate + adenine</text>
        <dbReference type="Rhea" id="RHEA:20129"/>
        <dbReference type="ChEBI" id="CHEBI:15377"/>
        <dbReference type="ChEBI" id="CHEBI:16708"/>
        <dbReference type="ChEBI" id="CHEBI:78346"/>
        <dbReference type="ChEBI" id="CHEBI:456215"/>
        <dbReference type="EC" id="3.2.2.4"/>
    </reaction>
</comment>
<evidence type="ECO:0000256" key="4">
    <source>
        <dbReference type="SAM" id="MobiDB-lite"/>
    </source>
</evidence>
<accession>A0A518H370</accession>
<comment type="similarity">
    <text evidence="2 3">Belongs to the LOG family.</text>
</comment>
<dbReference type="Proteomes" id="UP000317835">
    <property type="component" value="Chromosome"/>
</dbReference>
<dbReference type="InterPro" id="IPR031100">
    <property type="entry name" value="LOG_fam"/>
</dbReference>
<keyword evidence="3" id="KW-0203">Cytokinin biosynthesis</keyword>
<dbReference type="NCBIfam" id="TIGR00730">
    <property type="entry name" value="Rossman fold protein, TIGR00730 family"/>
    <property type="match status" value="1"/>
</dbReference>
<name>A0A518H370_9BACT</name>
<sequence length="193" mass="20749">MQSVCVFCGSSPGLDPAFAASAAEVGRLLAESGRALVYGGGHVGLMGVVADAALRAGGRVVGVIPRSLMDREVGHLGLTELRVVGSMHERKALMADLADGFLALPGGIGTLEEFFETWTWAQLGLHAKPFGLLDVHGFYGPLLAFLDRLVEQRFVRQEHRDMLLVGREPGPLLSRMQSHRPASPPKWIDRGQA</sequence>
<protein>
    <recommendedName>
        <fullName evidence="3">Cytokinin riboside 5'-monophosphate phosphoribohydrolase</fullName>
        <ecNumber evidence="3">3.2.2.n1</ecNumber>
    </recommendedName>
</protein>
<dbReference type="Gene3D" id="3.40.50.450">
    <property type="match status" value="1"/>
</dbReference>
<dbReference type="AlphaFoldDB" id="A0A518H370"/>
<reference evidence="5 6" key="1">
    <citation type="submission" date="2019-02" db="EMBL/GenBank/DDBJ databases">
        <title>Deep-cultivation of Planctomycetes and their phenomic and genomic characterization uncovers novel biology.</title>
        <authorList>
            <person name="Wiegand S."/>
            <person name="Jogler M."/>
            <person name="Boedeker C."/>
            <person name="Pinto D."/>
            <person name="Vollmers J."/>
            <person name="Rivas-Marin E."/>
            <person name="Kohn T."/>
            <person name="Peeters S.H."/>
            <person name="Heuer A."/>
            <person name="Rast P."/>
            <person name="Oberbeckmann S."/>
            <person name="Bunk B."/>
            <person name="Jeske O."/>
            <person name="Meyerdierks A."/>
            <person name="Storesund J.E."/>
            <person name="Kallscheuer N."/>
            <person name="Luecker S."/>
            <person name="Lage O.M."/>
            <person name="Pohl T."/>
            <person name="Merkel B.J."/>
            <person name="Hornburger P."/>
            <person name="Mueller R.-W."/>
            <person name="Bruemmer F."/>
            <person name="Labrenz M."/>
            <person name="Spormann A.M."/>
            <person name="Op den Camp H."/>
            <person name="Overmann J."/>
            <person name="Amann R."/>
            <person name="Jetten M.S.M."/>
            <person name="Mascher T."/>
            <person name="Medema M.H."/>
            <person name="Devos D.P."/>
            <person name="Kaster A.-K."/>
            <person name="Ovreas L."/>
            <person name="Rohde M."/>
            <person name="Galperin M.Y."/>
            <person name="Jogler C."/>
        </authorList>
    </citation>
    <scope>NUCLEOTIDE SEQUENCE [LARGE SCALE GENOMIC DNA]</scope>
    <source>
        <strain evidence="5 6">ElP</strain>
    </source>
</reference>
<keyword evidence="6" id="KW-1185">Reference proteome</keyword>
<dbReference type="OrthoDB" id="9801098at2"/>
<dbReference type="InterPro" id="IPR005269">
    <property type="entry name" value="LOG"/>
</dbReference>
<evidence type="ECO:0000256" key="3">
    <source>
        <dbReference type="RuleBase" id="RU363015"/>
    </source>
</evidence>
<dbReference type="EC" id="3.2.2.n1" evidence="3"/>
<feature type="region of interest" description="Disordered" evidence="4">
    <location>
        <begin position="173"/>
        <end position="193"/>
    </location>
</feature>
<dbReference type="Pfam" id="PF03641">
    <property type="entry name" value="Lysine_decarbox"/>
    <property type="match status" value="1"/>
</dbReference>
<dbReference type="PANTHER" id="PTHR31223:SF70">
    <property type="entry name" value="LOG FAMILY PROTEIN YJL055W"/>
    <property type="match status" value="1"/>
</dbReference>
<dbReference type="EMBL" id="CP036426">
    <property type="protein sequence ID" value="QDV35284.1"/>
    <property type="molecule type" value="Genomic_DNA"/>
</dbReference>
<organism evidence="5 6">
    <name type="scientific">Tautonia plasticadhaerens</name>
    <dbReference type="NCBI Taxonomy" id="2527974"/>
    <lineage>
        <taxon>Bacteria</taxon>
        <taxon>Pseudomonadati</taxon>
        <taxon>Planctomycetota</taxon>
        <taxon>Planctomycetia</taxon>
        <taxon>Isosphaerales</taxon>
        <taxon>Isosphaeraceae</taxon>
        <taxon>Tautonia</taxon>
    </lineage>
</organism>